<dbReference type="Pfam" id="PF06803">
    <property type="entry name" value="DUF1232"/>
    <property type="match status" value="1"/>
</dbReference>
<dbReference type="RefSeq" id="WP_183948174.1">
    <property type="nucleotide sequence ID" value="NZ_JACHHX010000008.1"/>
</dbReference>
<comment type="caution">
    <text evidence="7">The sequence shown here is derived from an EMBL/GenBank/DDBJ whole genome shotgun (WGS) entry which is preliminary data.</text>
</comment>
<sequence>MTLSLSIELSERDLEHFHAAQQAARQAAGSKGADEIIAAAKALLSGAGKVQVPDFIAERLAQLDNLIAMVSDEAWALPEEDRQRVLSALVYFADPKDIIPDSVPVLGYLDDAIMIELCVRELQHEIDAYEDFCDYREREARRRGQDPASVGRAEWLADRREELIDRMHSRRERDFGTGYGRSSGYGPSGGYGSRRPYIGSSWRPRNFPPLFTK</sequence>
<reference evidence="7 8" key="1">
    <citation type="submission" date="2020-08" db="EMBL/GenBank/DDBJ databases">
        <title>Genomic Encyclopedia of Type Strains, Phase IV (KMG-IV): sequencing the most valuable type-strain genomes for metagenomic binning, comparative biology and taxonomic classification.</title>
        <authorList>
            <person name="Goeker M."/>
        </authorList>
    </citation>
    <scope>NUCLEOTIDE SEQUENCE [LARGE SCALE GENOMIC DNA]</scope>
    <source>
        <strain evidence="7 8">DSM 25897</strain>
    </source>
</reference>
<dbReference type="InterPro" id="IPR010652">
    <property type="entry name" value="DUF1232"/>
</dbReference>
<evidence type="ECO:0000256" key="4">
    <source>
        <dbReference type="ARBA" id="ARBA00023136"/>
    </source>
</evidence>
<dbReference type="GO" id="GO:0012505">
    <property type="term" value="C:endomembrane system"/>
    <property type="evidence" value="ECO:0007669"/>
    <property type="project" value="UniProtKB-SubCell"/>
</dbReference>
<organism evidence="7 8">
    <name type="scientific">Rehaibacterium terrae</name>
    <dbReference type="NCBI Taxonomy" id="1341696"/>
    <lineage>
        <taxon>Bacteria</taxon>
        <taxon>Pseudomonadati</taxon>
        <taxon>Pseudomonadota</taxon>
        <taxon>Gammaproteobacteria</taxon>
        <taxon>Lysobacterales</taxon>
        <taxon>Lysobacteraceae</taxon>
        <taxon>Rehaibacterium</taxon>
    </lineage>
</organism>
<keyword evidence="8" id="KW-1185">Reference proteome</keyword>
<feature type="compositionally biased region" description="Gly residues" evidence="5">
    <location>
        <begin position="177"/>
        <end position="192"/>
    </location>
</feature>
<evidence type="ECO:0000256" key="5">
    <source>
        <dbReference type="SAM" id="MobiDB-lite"/>
    </source>
</evidence>
<dbReference type="EMBL" id="JACHHX010000008">
    <property type="protein sequence ID" value="MBB5015487.1"/>
    <property type="molecule type" value="Genomic_DNA"/>
</dbReference>
<evidence type="ECO:0000259" key="6">
    <source>
        <dbReference type="Pfam" id="PF06803"/>
    </source>
</evidence>
<dbReference type="Proteomes" id="UP000519004">
    <property type="component" value="Unassembled WGS sequence"/>
</dbReference>
<feature type="domain" description="DUF1232" evidence="6">
    <location>
        <begin position="85"/>
        <end position="115"/>
    </location>
</feature>
<keyword evidence="2" id="KW-0812">Transmembrane</keyword>
<evidence type="ECO:0000256" key="1">
    <source>
        <dbReference type="ARBA" id="ARBA00004127"/>
    </source>
</evidence>
<proteinExistence type="predicted"/>
<evidence type="ECO:0000256" key="3">
    <source>
        <dbReference type="ARBA" id="ARBA00022989"/>
    </source>
</evidence>
<feature type="region of interest" description="Disordered" evidence="5">
    <location>
        <begin position="173"/>
        <end position="213"/>
    </location>
</feature>
<evidence type="ECO:0000313" key="8">
    <source>
        <dbReference type="Proteomes" id="UP000519004"/>
    </source>
</evidence>
<comment type="subcellular location">
    <subcellularLocation>
        <location evidence="1">Endomembrane system</location>
        <topology evidence="1">Multi-pass membrane protein</topology>
    </subcellularLocation>
</comment>
<accession>A0A7W7XZW9</accession>
<gene>
    <name evidence="7" type="ORF">HNQ58_001391</name>
</gene>
<keyword evidence="3" id="KW-1133">Transmembrane helix</keyword>
<name>A0A7W7XZW9_9GAMM</name>
<keyword evidence="4" id="KW-0472">Membrane</keyword>
<protein>
    <submittedName>
        <fullName evidence="7">Uncharacterized membrane protein YkvA (DUF1232 family)</fullName>
    </submittedName>
</protein>
<dbReference type="AlphaFoldDB" id="A0A7W7XZW9"/>
<evidence type="ECO:0000256" key="2">
    <source>
        <dbReference type="ARBA" id="ARBA00022692"/>
    </source>
</evidence>
<evidence type="ECO:0000313" key="7">
    <source>
        <dbReference type="EMBL" id="MBB5015487.1"/>
    </source>
</evidence>